<dbReference type="EMBL" id="FSRA01000002">
    <property type="protein sequence ID" value="SIO51194.1"/>
    <property type="molecule type" value="Genomic_DNA"/>
</dbReference>
<evidence type="ECO:0000313" key="3">
    <source>
        <dbReference type="Proteomes" id="UP000185003"/>
    </source>
</evidence>
<dbReference type="Pfam" id="PF04993">
    <property type="entry name" value="TfoX_N"/>
    <property type="match status" value="1"/>
</dbReference>
<dbReference type="AlphaFoldDB" id="A0A1N6K3M5"/>
<protein>
    <submittedName>
        <fullName evidence="2">TfoX N-terminal domain-containing protein</fullName>
    </submittedName>
</protein>
<evidence type="ECO:0000313" key="2">
    <source>
        <dbReference type="EMBL" id="SIO51194.1"/>
    </source>
</evidence>
<dbReference type="Gene3D" id="3.30.1460.30">
    <property type="entry name" value="YgaC/TfoX-N like chaperone"/>
    <property type="match status" value="1"/>
</dbReference>
<dbReference type="InterPro" id="IPR007076">
    <property type="entry name" value="TfoX_N"/>
</dbReference>
<gene>
    <name evidence="2" type="ORF">SAMN04488055_5018</name>
</gene>
<dbReference type="OrthoDB" id="214902at2"/>
<organism evidence="2 3">
    <name type="scientific">Chitinophaga niabensis</name>
    <dbReference type="NCBI Taxonomy" id="536979"/>
    <lineage>
        <taxon>Bacteria</taxon>
        <taxon>Pseudomonadati</taxon>
        <taxon>Bacteroidota</taxon>
        <taxon>Chitinophagia</taxon>
        <taxon>Chitinophagales</taxon>
        <taxon>Chitinophagaceae</taxon>
        <taxon>Chitinophaga</taxon>
    </lineage>
</organism>
<feature type="domain" description="TfoX N-terminal" evidence="1">
    <location>
        <begin position="20"/>
        <end position="103"/>
    </location>
</feature>
<proteinExistence type="predicted"/>
<evidence type="ECO:0000259" key="1">
    <source>
        <dbReference type="Pfam" id="PF04993"/>
    </source>
</evidence>
<dbReference type="RefSeq" id="WP_074242286.1">
    <property type="nucleotide sequence ID" value="NZ_FSRA01000002.1"/>
</dbReference>
<sequence length="114" mass="13098">MAFNEKMADSVREMIAAVEGNVEEKRMFSGLCFMVNDKMCVAVRESSIMVRLDPVMFEEIAGKEGVEPMVHNGREMKGYFFVDEDVLKTKKQLAYWVNLALDFNKFAKSSKKKK</sequence>
<name>A0A1N6K3M5_9BACT</name>
<keyword evidence="3" id="KW-1185">Reference proteome</keyword>
<dbReference type="STRING" id="536979.SAMN04488055_5018"/>
<reference evidence="2 3" key="1">
    <citation type="submission" date="2016-11" db="EMBL/GenBank/DDBJ databases">
        <authorList>
            <person name="Jaros S."/>
            <person name="Januszkiewicz K."/>
            <person name="Wedrychowicz H."/>
        </authorList>
    </citation>
    <scope>NUCLEOTIDE SEQUENCE [LARGE SCALE GENOMIC DNA]</scope>
    <source>
        <strain evidence="2 3">DSM 24787</strain>
    </source>
</reference>
<dbReference type="SUPFAM" id="SSF159894">
    <property type="entry name" value="YgaC/TfoX-N like"/>
    <property type="match status" value="1"/>
</dbReference>
<dbReference type="Proteomes" id="UP000185003">
    <property type="component" value="Unassembled WGS sequence"/>
</dbReference>
<accession>A0A1N6K3M5</accession>